<evidence type="ECO:0000313" key="5">
    <source>
        <dbReference type="EMBL" id="AIS17757.1"/>
    </source>
</evidence>
<dbReference type="AlphaFoldDB" id="A0A089YTN2"/>
<gene>
    <name evidence="5" type="ORF">LT40_10285</name>
</gene>
<protein>
    <recommendedName>
        <fullName evidence="4">Galactosyltransferase C-terminal domain-containing protein</fullName>
    </recommendedName>
</protein>
<dbReference type="InterPro" id="IPR027791">
    <property type="entry name" value="Galactosyl_T_C"/>
</dbReference>
<dbReference type="OrthoDB" id="6653642at2"/>
<evidence type="ECO:0000256" key="1">
    <source>
        <dbReference type="ARBA" id="ARBA00006739"/>
    </source>
</evidence>
<sequence>MLNVITLVHGRERQLDNVIRGLEQGSVLPDAFWVVFMNQPARNLHSELFPIHCRVIDDGSHGLPLARARNAVRQCEGEQWVFLDVDCIPGQTLLADYADALRNRPEALHLGEVRYLPSTAQMEGWTHATLARDGVAHPLSQYRGEPGSVLAHHLFWSLNFACTREVFERIGGFDEGYVGYGGEDTDFAFSARRQGVELRTAAALAFHQYHPTWRPPLNHFDAIVTNAQRFYLRWQQWPMEGWLTEFAERGLMRWSRDSLQILRHPTDDEVDACLDRAGSGF</sequence>
<dbReference type="InterPro" id="IPR029044">
    <property type="entry name" value="Nucleotide-diphossugar_trans"/>
</dbReference>
<dbReference type="KEGG" id="prh:LT40_10285"/>
<keyword evidence="2" id="KW-0328">Glycosyltransferase</keyword>
<dbReference type="PANTHER" id="PTHR43179:SF12">
    <property type="entry name" value="GALACTOFURANOSYLTRANSFERASE GLFT2"/>
    <property type="match status" value="1"/>
</dbReference>
<dbReference type="EMBL" id="CP009533">
    <property type="protein sequence ID" value="AIS17757.1"/>
    <property type="molecule type" value="Genomic_DNA"/>
</dbReference>
<dbReference type="STRING" id="216142.LT40_10285"/>
<feature type="domain" description="Galactosyltransferase C-terminal" evidence="4">
    <location>
        <begin position="155"/>
        <end position="202"/>
    </location>
</feature>
<proteinExistence type="inferred from homology"/>
<dbReference type="RefSeq" id="WP_043189554.1">
    <property type="nucleotide sequence ID" value="NZ_CP009533.1"/>
</dbReference>
<comment type="similarity">
    <text evidence="1">Belongs to the glycosyltransferase 2 family.</text>
</comment>
<organism evidence="5 6">
    <name type="scientific">Pseudomonas rhizosphaerae</name>
    <dbReference type="NCBI Taxonomy" id="216142"/>
    <lineage>
        <taxon>Bacteria</taxon>
        <taxon>Pseudomonadati</taxon>
        <taxon>Pseudomonadota</taxon>
        <taxon>Gammaproteobacteria</taxon>
        <taxon>Pseudomonadales</taxon>
        <taxon>Pseudomonadaceae</taxon>
        <taxon>Pseudomonas</taxon>
    </lineage>
</organism>
<evidence type="ECO:0000259" key="4">
    <source>
        <dbReference type="Pfam" id="PF02709"/>
    </source>
</evidence>
<dbReference type="eggNOG" id="COG1216">
    <property type="taxonomic scope" value="Bacteria"/>
</dbReference>
<dbReference type="Pfam" id="PF02709">
    <property type="entry name" value="Glyco_transf_7C"/>
    <property type="match status" value="1"/>
</dbReference>
<evidence type="ECO:0000256" key="3">
    <source>
        <dbReference type="ARBA" id="ARBA00022679"/>
    </source>
</evidence>
<accession>A0A089YTN2</accession>
<dbReference type="SUPFAM" id="SSF53448">
    <property type="entry name" value="Nucleotide-diphospho-sugar transferases"/>
    <property type="match status" value="1"/>
</dbReference>
<dbReference type="Gene3D" id="3.90.550.10">
    <property type="entry name" value="Spore Coat Polysaccharide Biosynthesis Protein SpsA, Chain A"/>
    <property type="match status" value="1"/>
</dbReference>
<dbReference type="HOGENOM" id="CLU_077127_0_0_6"/>
<evidence type="ECO:0000313" key="6">
    <source>
        <dbReference type="Proteomes" id="UP000029499"/>
    </source>
</evidence>
<dbReference type="PANTHER" id="PTHR43179">
    <property type="entry name" value="RHAMNOSYLTRANSFERASE WBBL"/>
    <property type="match status" value="1"/>
</dbReference>
<dbReference type="GO" id="GO:0016757">
    <property type="term" value="F:glycosyltransferase activity"/>
    <property type="evidence" value="ECO:0007669"/>
    <property type="project" value="UniProtKB-KW"/>
</dbReference>
<dbReference type="Proteomes" id="UP000029499">
    <property type="component" value="Chromosome"/>
</dbReference>
<reference evidence="5 6" key="1">
    <citation type="journal article" date="2015" name="J. Biotechnol.">
        <title>Complete genome sequence of Pseudomonas rhizosphaerae IH5T (=DSM 16299T), a phosphate-solubilizing rhizobacterium for bacterial biofertilizer.</title>
        <authorList>
            <person name="Kwak Y."/>
            <person name="Jung B.K."/>
            <person name="Shin J.H."/>
        </authorList>
    </citation>
    <scope>NUCLEOTIDE SEQUENCE [LARGE SCALE GENOMIC DNA]</scope>
    <source>
        <strain evidence="5">DSM 16299</strain>
    </source>
</reference>
<keyword evidence="6" id="KW-1185">Reference proteome</keyword>
<keyword evidence="3" id="KW-0808">Transferase</keyword>
<name>A0A089YTN2_9PSED</name>
<evidence type="ECO:0000256" key="2">
    <source>
        <dbReference type="ARBA" id="ARBA00022676"/>
    </source>
</evidence>